<sequence>MAVTPKMCSKREPRKKGRKRTREGSSQTDEENASDQHHKQGCKKYFETTNSRLSGIEEKLNTLLAILPELETNKKRITLLEEENKALQTNLENSQAEIEDLKAIVNDVNFKQEAANTSSERIERELKELHRRHVKLECHSRRGNMKFFGIKERENETNNDTKLALREFMRTKLKILSVDEENIHFDRVHRITSHRSQSNGRSLQPRPIIVRPTEFQDKFFIKSFIKNLPRGTGFGISDDFPKEVDEVGKMLRKHQKKDAYLNVEKLIIDGALYRGEETSQFSFYGR</sequence>
<evidence type="ECO:0000313" key="3">
    <source>
        <dbReference type="EMBL" id="RMX43451.1"/>
    </source>
</evidence>
<feature type="coiled-coil region" evidence="1">
    <location>
        <begin position="70"/>
        <end position="139"/>
    </location>
</feature>
<dbReference type="Gene3D" id="3.30.70.1820">
    <property type="entry name" value="L1 transposable element, RRM domain"/>
    <property type="match status" value="1"/>
</dbReference>
<proteinExistence type="predicted"/>
<keyword evidence="1" id="KW-0175">Coiled coil</keyword>
<dbReference type="AlphaFoldDB" id="A0A3M6TQ49"/>
<evidence type="ECO:0000313" key="4">
    <source>
        <dbReference type="Proteomes" id="UP000275408"/>
    </source>
</evidence>
<reference evidence="3 4" key="1">
    <citation type="journal article" date="2018" name="Sci. Rep.">
        <title>Comparative analysis of the Pocillopora damicornis genome highlights role of immune system in coral evolution.</title>
        <authorList>
            <person name="Cunning R."/>
            <person name="Bay R.A."/>
            <person name="Gillette P."/>
            <person name="Baker A.C."/>
            <person name="Traylor-Knowles N."/>
        </authorList>
    </citation>
    <scope>NUCLEOTIDE SEQUENCE [LARGE SCALE GENOMIC DNA]</scope>
    <source>
        <strain evidence="3">RSMAS</strain>
        <tissue evidence="3">Whole animal</tissue>
    </source>
</reference>
<name>A0A3M6TQ49_POCDA</name>
<comment type="caution">
    <text evidence="3">The sequence shown here is derived from an EMBL/GenBank/DDBJ whole genome shotgun (WGS) entry which is preliminary data.</text>
</comment>
<accession>A0A3M6TQ49</accession>
<dbReference type="STRING" id="46731.A0A3M6TQ49"/>
<dbReference type="Proteomes" id="UP000275408">
    <property type="component" value="Unassembled WGS sequence"/>
</dbReference>
<evidence type="ECO:0000256" key="2">
    <source>
        <dbReference type="SAM" id="MobiDB-lite"/>
    </source>
</evidence>
<organism evidence="3 4">
    <name type="scientific">Pocillopora damicornis</name>
    <name type="common">Cauliflower coral</name>
    <name type="synonym">Millepora damicornis</name>
    <dbReference type="NCBI Taxonomy" id="46731"/>
    <lineage>
        <taxon>Eukaryota</taxon>
        <taxon>Metazoa</taxon>
        <taxon>Cnidaria</taxon>
        <taxon>Anthozoa</taxon>
        <taxon>Hexacorallia</taxon>
        <taxon>Scleractinia</taxon>
        <taxon>Astrocoeniina</taxon>
        <taxon>Pocilloporidae</taxon>
        <taxon>Pocillopora</taxon>
    </lineage>
</organism>
<gene>
    <name evidence="3" type="ORF">pdam_00001935</name>
</gene>
<protein>
    <submittedName>
        <fullName evidence="3">Uncharacterized protein</fullName>
    </submittedName>
</protein>
<feature type="compositionally biased region" description="Basic residues" evidence="2">
    <location>
        <begin position="12"/>
        <end position="21"/>
    </location>
</feature>
<evidence type="ECO:0000256" key="1">
    <source>
        <dbReference type="SAM" id="Coils"/>
    </source>
</evidence>
<dbReference type="EMBL" id="RCHS01003197">
    <property type="protein sequence ID" value="RMX43451.1"/>
    <property type="molecule type" value="Genomic_DNA"/>
</dbReference>
<feature type="region of interest" description="Disordered" evidence="2">
    <location>
        <begin position="1"/>
        <end position="41"/>
    </location>
</feature>
<keyword evidence="4" id="KW-1185">Reference proteome</keyword>